<dbReference type="InterPro" id="IPR056702">
    <property type="entry name" value="DUF7800"/>
</dbReference>
<organism evidence="4 5">
    <name type="scientific">Nocardiopsis composta</name>
    <dbReference type="NCBI Taxonomy" id="157465"/>
    <lineage>
        <taxon>Bacteria</taxon>
        <taxon>Bacillati</taxon>
        <taxon>Actinomycetota</taxon>
        <taxon>Actinomycetes</taxon>
        <taxon>Streptosporangiales</taxon>
        <taxon>Nocardiopsidaceae</taxon>
        <taxon>Nocardiopsis</taxon>
    </lineage>
</organism>
<feature type="domain" description="DUF7800" evidence="3">
    <location>
        <begin position="3"/>
        <end position="88"/>
    </location>
</feature>
<dbReference type="PANTHER" id="PTHR37031:SF2">
    <property type="entry name" value="PHOD-LIKE PHOSPHATASE METALLOPHOSPHATASE DOMAIN-CONTAINING PROTEIN"/>
    <property type="match status" value="1"/>
</dbReference>
<dbReference type="EMBL" id="JACHDB010000001">
    <property type="protein sequence ID" value="MBB5431821.1"/>
    <property type="molecule type" value="Genomic_DNA"/>
</dbReference>
<evidence type="ECO:0008006" key="6">
    <source>
        <dbReference type="Google" id="ProtNLM"/>
    </source>
</evidence>
<evidence type="ECO:0000313" key="5">
    <source>
        <dbReference type="Proteomes" id="UP000572635"/>
    </source>
</evidence>
<sequence length="576" mass="61600">MATGLRLGPILRKTTETTATVWVETDAPGTVQVRAGAAAASAETFTVHGHHYALCEVGGLAPDSAEPYTVEVDGERVWPPASSPHPPSLLRTLPASGAPVRLAFGSCRTPTDHSPGAVARYGPDALRAYALRLSGRRAAAGGPAGEDEPTALLLIGDQVYADELQPRMAAHLAEARRRAPKERAAAAPPDGEVVFYDEYAELYRQTWTDPDVRWLLSTVPSLMLFDDHDVRDDWNTSGSWRRDMDASPWWRQRIVSGLGSYWVYQHLGNLTAAQRAEDPLFAEVRRAAAAGRDAGAEVDAAALRAHTEPQSTLWSHEHAVGGSRVLMVDARASRDVADDADRSILGGPGGAWLDERLRGGTGHLIVATTLPFLLPRAVHHLEGWNEALCAGAWGGRLRGFAERLRRALDLEHWAAFRRSFDAVAGALVQVAAGERGTPPATALLLSGDVHFSYLARARPSRAAGGAAAAGRTVIAQLTSSPLCNRLPGKLRRAAWLSTRRTPAAAGTVMARSVGVARSPLTWGLDEGPWFGNAVATLLLDGGRAEVHWSFAAQDRDSGSPLLEDGPVHVLTPPAPR</sequence>
<reference evidence="4 5" key="1">
    <citation type="submission" date="2020-08" db="EMBL/GenBank/DDBJ databases">
        <title>Sequencing the genomes of 1000 actinobacteria strains.</title>
        <authorList>
            <person name="Klenk H.-P."/>
        </authorList>
    </citation>
    <scope>NUCLEOTIDE SEQUENCE [LARGE SCALE GENOMIC DNA]</scope>
    <source>
        <strain evidence="4 5">DSM 44551</strain>
    </source>
</reference>
<protein>
    <recommendedName>
        <fullName evidence="6">PhoD-like phosphatase metallophosphatase domain-containing protein</fullName>
    </recommendedName>
</protein>
<feature type="domain" description="PhoD-like phosphatase metallophosphatase" evidence="2">
    <location>
        <begin position="146"/>
        <end position="483"/>
    </location>
</feature>
<dbReference type="Gene3D" id="3.60.21.70">
    <property type="entry name" value="PhoD-like phosphatase"/>
    <property type="match status" value="1"/>
</dbReference>
<dbReference type="AlphaFoldDB" id="A0A7W8QK24"/>
<comment type="caution">
    <text evidence="4">The sequence shown here is derived from an EMBL/GenBank/DDBJ whole genome shotgun (WGS) entry which is preliminary data.</text>
</comment>
<proteinExistence type="predicted"/>
<dbReference type="InterPro" id="IPR038607">
    <property type="entry name" value="PhoD-like_sf"/>
</dbReference>
<dbReference type="Proteomes" id="UP000572635">
    <property type="component" value="Unassembled WGS sequence"/>
</dbReference>
<evidence type="ECO:0000259" key="2">
    <source>
        <dbReference type="Pfam" id="PF09423"/>
    </source>
</evidence>
<keyword evidence="5" id="KW-1185">Reference proteome</keyword>
<dbReference type="Pfam" id="PF25077">
    <property type="entry name" value="DUF7800"/>
    <property type="match status" value="1"/>
</dbReference>
<feature type="region of interest" description="Disordered" evidence="1">
    <location>
        <begin position="555"/>
        <end position="576"/>
    </location>
</feature>
<dbReference type="Pfam" id="PF09423">
    <property type="entry name" value="PhoD"/>
    <property type="match status" value="1"/>
</dbReference>
<evidence type="ECO:0000313" key="4">
    <source>
        <dbReference type="EMBL" id="MBB5431821.1"/>
    </source>
</evidence>
<name>A0A7W8QK24_9ACTN</name>
<evidence type="ECO:0000259" key="3">
    <source>
        <dbReference type="Pfam" id="PF25077"/>
    </source>
</evidence>
<accession>A0A7W8QK24</accession>
<gene>
    <name evidence="4" type="ORF">HDA36_001905</name>
</gene>
<dbReference type="PANTHER" id="PTHR37031">
    <property type="entry name" value="METALLOPHOSPHATASE BINDING DOMAIN PROTEIN"/>
    <property type="match status" value="1"/>
</dbReference>
<dbReference type="InterPro" id="IPR018946">
    <property type="entry name" value="PhoD-like_MPP"/>
</dbReference>
<evidence type="ECO:0000256" key="1">
    <source>
        <dbReference type="SAM" id="MobiDB-lite"/>
    </source>
</evidence>